<evidence type="ECO:0000313" key="2">
    <source>
        <dbReference type="EMBL" id="MFD2592028.1"/>
    </source>
</evidence>
<feature type="domain" description="Outer membrane protein beta-barrel" evidence="1">
    <location>
        <begin position="27"/>
        <end position="183"/>
    </location>
</feature>
<accession>A0ABW5NCW3</accession>
<proteinExistence type="predicted"/>
<dbReference type="Proteomes" id="UP001597459">
    <property type="component" value="Unassembled WGS sequence"/>
</dbReference>
<gene>
    <name evidence="2" type="ORF">ACFSTE_14410</name>
</gene>
<dbReference type="EMBL" id="JBHULX010000030">
    <property type="protein sequence ID" value="MFD2592028.1"/>
    <property type="molecule type" value="Genomic_DNA"/>
</dbReference>
<keyword evidence="3" id="KW-1185">Reference proteome</keyword>
<name>A0ABW5NCW3_9FLAO</name>
<evidence type="ECO:0000313" key="3">
    <source>
        <dbReference type="Proteomes" id="UP001597459"/>
    </source>
</evidence>
<comment type="caution">
    <text evidence="2">The sequence shown here is derived from an EMBL/GenBank/DDBJ whole genome shotgun (WGS) entry which is preliminary data.</text>
</comment>
<dbReference type="RefSeq" id="WP_176027122.1">
    <property type="nucleotide sequence ID" value="NZ_JBHSJV010000001.1"/>
</dbReference>
<protein>
    <submittedName>
        <fullName evidence="2">Porin family protein</fullName>
    </submittedName>
</protein>
<dbReference type="InterPro" id="IPR025665">
    <property type="entry name" value="Beta-barrel_OMP_2"/>
</dbReference>
<sequence>MKVVRKQVAALFYFIAMMMYAQEYTPRFGIKVGENFSFVTKKREEQVAHRATLHFGVLLEVPLTEVLAFQPEIVYSPQGATIERITAEGMTSHRLQLDYLNVPLLFKYYVFKGTSIQVGPQVGILLTGNSEKEIFRDGAKERVTQHISGVTPLLDLGTTVGIGYQMPQGFFGEVRYYLGLSTSYDDMTHEMRNAVFQLACGFKF</sequence>
<organism evidence="2 3">
    <name type="scientific">Aquimarina hainanensis</name>
    <dbReference type="NCBI Taxonomy" id="1578017"/>
    <lineage>
        <taxon>Bacteria</taxon>
        <taxon>Pseudomonadati</taxon>
        <taxon>Bacteroidota</taxon>
        <taxon>Flavobacteriia</taxon>
        <taxon>Flavobacteriales</taxon>
        <taxon>Flavobacteriaceae</taxon>
        <taxon>Aquimarina</taxon>
    </lineage>
</organism>
<evidence type="ECO:0000259" key="1">
    <source>
        <dbReference type="Pfam" id="PF13568"/>
    </source>
</evidence>
<reference evidence="3" key="1">
    <citation type="journal article" date="2019" name="Int. J. Syst. Evol. Microbiol.">
        <title>The Global Catalogue of Microorganisms (GCM) 10K type strain sequencing project: providing services to taxonomists for standard genome sequencing and annotation.</title>
        <authorList>
            <consortium name="The Broad Institute Genomics Platform"/>
            <consortium name="The Broad Institute Genome Sequencing Center for Infectious Disease"/>
            <person name="Wu L."/>
            <person name="Ma J."/>
        </authorList>
    </citation>
    <scope>NUCLEOTIDE SEQUENCE [LARGE SCALE GENOMIC DNA]</scope>
    <source>
        <strain evidence="3">KCTC 42423</strain>
    </source>
</reference>
<dbReference type="Pfam" id="PF13568">
    <property type="entry name" value="OMP_b-brl_2"/>
    <property type="match status" value="1"/>
</dbReference>